<dbReference type="EMBL" id="POSP01000003">
    <property type="protein sequence ID" value="PND38855.1"/>
    <property type="molecule type" value="Genomic_DNA"/>
</dbReference>
<evidence type="ECO:0000256" key="1">
    <source>
        <dbReference type="SAM" id="Phobius"/>
    </source>
</evidence>
<organism evidence="2 3">
    <name type="scientific">Kinneretia aquatilis</name>
    <dbReference type="NCBI Taxonomy" id="2070761"/>
    <lineage>
        <taxon>Bacteria</taxon>
        <taxon>Pseudomonadati</taxon>
        <taxon>Pseudomonadota</taxon>
        <taxon>Betaproteobacteria</taxon>
        <taxon>Burkholderiales</taxon>
        <taxon>Sphaerotilaceae</taxon>
        <taxon>Roseateles</taxon>
    </lineage>
</organism>
<dbReference type="Proteomes" id="UP000235916">
    <property type="component" value="Unassembled WGS sequence"/>
</dbReference>
<feature type="transmembrane region" description="Helical" evidence="1">
    <location>
        <begin position="92"/>
        <end position="109"/>
    </location>
</feature>
<accession>A0A2N8KZG9</accession>
<keyword evidence="1" id="KW-0812">Transmembrane</keyword>
<keyword evidence="1" id="KW-0472">Membrane</keyword>
<feature type="transmembrane region" description="Helical" evidence="1">
    <location>
        <begin position="67"/>
        <end position="86"/>
    </location>
</feature>
<keyword evidence="1" id="KW-1133">Transmembrane helix</keyword>
<comment type="caution">
    <text evidence="2">The sequence shown here is derived from an EMBL/GenBank/DDBJ whole genome shotgun (WGS) entry which is preliminary data.</text>
</comment>
<feature type="transmembrane region" description="Helical" evidence="1">
    <location>
        <begin position="26"/>
        <end position="46"/>
    </location>
</feature>
<dbReference type="AlphaFoldDB" id="A0A2N8KZG9"/>
<dbReference type="RefSeq" id="WP_102768772.1">
    <property type="nucleotide sequence ID" value="NZ_POSP01000003.1"/>
</dbReference>
<name>A0A2N8KZG9_9BURK</name>
<sequence>MIDASPSLAPDSAPIEPPAATAPRLWNPNAAASWSLIFSPVFGALLQRSNWLAMGHPDKAARSLQWVWAYLVFLVVTVGVSAVLPSEKAADLLTRVAGLVFLVAWYYANGKEQVGLVLARYGRTYPRKSWLKPLGLALLVAIAFVMLGTLLAMAEGLPHE</sequence>
<feature type="transmembrane region" description="Helical" evidence="1">
    <location>
        <begin position="130"/>
        <end position="154"/>
    </location>
</feature>
<reference evidence="2 3" key="1">
    <citation type="submission" date="2018-01" db="EMBL/GenBank/DDBJ databases">
        <title>Draft genome sequence of Paucibacter aquatile CR182 isolated from freshwater of the Nakdong River.</title>
        <authorList>
            <person name="Choi A."/>
            <person name="Chung E.J."/>
        </authorList>
    </citation>
    <scope>NUCLEOTIDE SEQUENCE [LARGE SCALE GENOMIC DNA]</scope>
    <source>
        <strain evidence="2 3">CR182</strain>
    </source>
</reference>
<dbReference type="OrthoDB" id="8592519at2"/>
<evidence type="ECO:0000313" key="3">
    <source>
        <dbReference type="Proteomes" id="UP000235916"/>
    </source>
</evidence>
<gene>
    <name evidence="2" type="ORF">C1O66_15870</name>
</gene>
<proteinExistence type="predicted"/>
<keyword evidence="3" id="KW-1185">Reference proteome</keyword>
<protein>
    <submittedName>
        <fullName evidence="2">Uncharacterized protein</fullName>
    </submittedName>
</protein>
<evidence type="ECO:0000313" key="2">
    <source>
        <dbReference type="EMBL" id="PND38855.1"/>
    </source>
</evidence>